<dbReference type="EMBL" id="CP009509">
    <property type="protein sequence ID" value="AKB40678.1"/>
    <property type="molecule type" value="Genomic_DNA"/>
</dbReference>
<dbReference type="EC" id="2.6.1.11" evidence="1"/>
<proteinExistence type="predicted"/>
<keyword evidence="1" id="KW-0032">Aminotransferase</keyword>
<dbReference type="GO" id="GO:0030170">
    <property type="term" value="F:pyridoxal phosphate binding"/>
    <property type="evidence" value="ECO:0007669"/>
    <property type="project" value="InterPro"/>
</dbReference>
<organism evidence="1 2">
    <name type="scientific">Methanosarcina mazei WWM610</name>
    <dbReference type="NCBI Taxonomy" id="1434117"/>
    <lineage>
        <taxon>Archaea</taxon>
        <taxon>Methanobacteriati</taxon>
        <taxon>Methanobacteriota</taxon>
        <taxon>Stenosarchaea group</taxon>
        <taxon>Methanomicrobia</taxon>
        <taxon>Methanosarcinales</taxon>
        <taxon>Methanosarcinaceae</taxon>
        <taxon>Methanosarcina</taxon>
    </lineage>
</organism>
<gene>
    <name evidence="1" type="ORF">MSMAW_1687</name>
</gene>
<keyword evidence="1" id="KW-0808">Transferase</keyword>
<protein>
    <submittedName>
        <fullName evidence="1">Acetylornithine aminotransferase</fullName>
        <ecNumber evidence="1">2.6.1.11</ecNumber>
    </submittedName>
</protein>
<evidence type="ECO:0000313" key="1">
    <source>
        <dbReference type="EMBL" id="AKB40678.1"/>
    </source>
</evidence>
<dbReference type="Proteomes" id="UP000033058">
    <property type="component" value="Chromosome"/>
</dbReference>
<reference evidence="1 2" key="1">
    <citation type="submission" date="2014-07" db="EMBL/GenBank/DDBJ databases">
        <title>Methanogenic archaea and the global carbon cycle.</title>
        <authorList>
            <person name="Henriksen J.R."/>
            <person name="Luke J."/>
            <person name="Reinhart S."/>
            <person name="Benedict M.N."/>
            <person name="Youngblut N.D."/>
            <person name="Metcalf M.E."/>
            <person name="Whitaker R.J."/>
            <person name="Metcalf W.W."/>
        </authorList>
    </citation>
    <scope>NUCLEOTIDE SEQUENCE [LARGE SCALE GENOMIC DNA]</scope>
    <source>
        <strain evidence="1 2">WWM610</strain>
    </source>
</reference>
<dbReference type="AlphaFoldDB" id="A0A0E3PYJ3"/>
<dbReference type="InterPro" id="IPR015424">
    <property type="entry name" value="PyrdxlP-dep_Trfase"/>
</dbReference>
<dbReference type="PATRIC" id="fig|1434117.4.peg.2153"/>
<dbReference type="GO" id="GO:0003992">
    <property type="term" value="F:N2-acetyl-L-ornithine:2-oxoglutarate 5-aminotransferase activity"/>
    <property type="evidence" value="ECO:0007669"/>
    <property type="project" value="UniProtKB-EC"/>
</dbReference>
<dbReference type="InterPro" id="IPR005814">
    <property type="entry name" value="Aminotrans_3"/>
</dbReference>
<evidence type="ECO:0000313" key="2">
    <source>
        <dbReference type="Proteomes" id="UP000033058"/>
    </source>
</evidence>
<sequence>MAKGIAGGFPFGAFALSEAAVNKLEIGDHGGTYCGNPLGCAVLITLSFHHLNTFLLYTIFNSAITHSIFCIMQLS</sequence>
<dbReference type="HOGENOM" id="CLU_2662372_0_0_2"/>
<dbReference type="Pfam" id="PF00202">
    <property type="entry name" value="Aminotran_3"/>
    <property type="match status" value="1"/>
</dbReference>
<accession>A0A0E3PYJ3</accession>
<dbReference type="SUPFAM" id="SSF53383">
    <property type="entry name" value="PLP-dependent transferases"/>
    <property type="match status" value="1"/>
</dbReference>
<name>A0A0E3PYJ3_METMZ</name>
<dbReference type="Gene3D" id="3.40.640.10">
    <property type="entry name" value="Type I PLP-dependent aspartate aminotransferase-like (Major domain)"/>
    <property type="match status" value="1"/>
</dbReference>
<dbReference type="InterPro" id="IPR015421">
    <property type="entry name" value="PyrdxlP-dep_Trfase_major"/>
</dbReference>